<comment type="caution">
    <text evidence="12">The sequence shown here is derived from an EMBL/GenBank/DDBJ whole genome shotgun (WGS) entry which is preliminary data.</text>
</comment>
<keyword evidence="13" id="KW-1185">Reference proteome</keyword>
<keyword evidence="5" id="KW-0520">NAD</keyword>
<gene>
    <name evidence="12" type="ORF">KOW79_005500</name>
</gene>
<evidence type="ECO:0000259" key="10">
    <source>
        <dbReference type="PROSITE" id="PS50104"/>
    </source>
</evidence>
<evidence type="ECO:0000256" key="4">
    <source>
        <dbReference type="ARBA" id="ARBA00022801"/>
    </source>
</evidence>
<dbReference type="InterPro" id="IPR007110">
    <property type="entry name" value="Ig-like_dom"/>
</dbReference>
<dbReference type="Pfam" id="PF13895">
    <property type="entry name" value="Ig_2"/>
    <property type="match status" value="2"/>
</dbReference>
<evidence type="ECO:0000313" key="12">
    <source>
        <dbReference type="EMBL" id="KAG7331531.1"/>
    </source>
</evidence>
<evidence type="ECO:0008006" key="14">
    <source>
        <dbReference type="Google" id="ProtNLM"/>
    </source>
</evidence>
<evidence type="ECO:0000256" key="6">
    <source>
        <dbReference type="ARBA" id="ARBA00023157"/>
    </source>
</evidence>
<evidence type="ECO:0000256" key="8">
    <source>
        <dbReference type="ARBA" id="ARBA00023319"/>
    </source>
</evidence>
<evidence type="ECO:0000256" key="1">
    <source>
        <dbReference type="ARBA" id="ARBA00009752"/>
    </source>
</evidence>
<dbReference type="InterPro" id="IPR015621">
    <property type="entry name" value="IL-1_rcpt_fam"/>
</dbReference>
<feature type="domain" description="Ig-like" evidence="11">
    <location>
        <begin position="215"/>
        <end position="273"/>
    </location>
</feature>
<keyword evidence="6" id="KW-1015">Disulfide bond</keyword>
<dbReference type="GO" id="GO:0016787">
    <property type="term" value="F:hydrolase activity"/>
    <property type="evidence" value="ECO:0007669"/>
    <property type="project" value="UniProtKB-KW"/>
</dbReference>
<keyword evidence="9" id="KW-0812">Transmembrane</keyword>
<dbReference type="FunFam" id="2.60.40.10:FF:000188">
    <property type="entry name" value="Interleukin-1 receptor accessory protein-like 1"/>
    <property type="match status" value="2"/>
</dbReference>
<feature type="domain" description="TIR" evidence="10">
    <location>
        <begin position="821"/>
        <end position="993"/>
    </location>
</feature>
<dbReference type="SMART" id="SM00255">
    <property type="entry name" value="TIR"/>
    <property type="match status" value="1"/>
</dbReference>
<keyword evidence="8" id="KW-0393">Immunoglobulin domain</keyword>
<keyword evidence="4" id="KW-0378">Hydrolase</keyword>
<organism evidence="12 13">
    <name type="scientific">Hemibagrus wyckioides</name>
    <dbReference type="NCBI Taxonomy" id="337641"/>
    <lineage>
        <taxon>Eukaryota</taxon>
        <taxon>Metazoa</taxon>
        <taxon>Chordata</taxon>
        <taxon>Craniata</taxon>
        <taxon>Vertebrata</taxon>
        <taxon>Euteleostomi</taxon>
        <taxon>Actinopterygii</taxon>
        <taxon>Neopterygii</taxon>
        <taxon>Teleostei</taxon>
        <taxon>Ostariophysi</taxon>
        <taxon>Siluriformes</taxon>
        <taxon>Bagridae</taxon>
        <taxon>Hemibagrus</taxon>
    </lineage>
</organism>
<accession>A0A9D3NZT3</accession>
<dbReference type="SMART" id="SM00409">
    <property type="entry name" value="IG"/>
    <property type="match status" value="6"/>
</dbReference>
<name>A0A9D3NZT3_9TELE</name>
<protein>
    <recommendedName>
        <fullName evidence="14">Interleukin-1 receptor type 1-like</fullName>
    </recommendedName>
</protein>
<dbReference type="OrthoDB" id="6132459at2759"/>
<feature type="transmembrane region" description="Helical" evidence="9">
    <location>
        <begin position="772"/>
        <end position="797"/>
    </location>
</feature>
<keyword evidence="7" id="KW-0325">Glycoprotein</keyword>
<evidence type="ECO:0000313" key="13">
    <source>
        <dbReference type="Proteomes" id="UP000824219"/>
    </source>
</evidence>
<dbReference type="InterPro" id="IPR036179">
    <property type="entry name" value="Ig-like_dom_sf"/>
</dbReference>
<dbReference type="Gene3D" id="3.40.50.10140">
    <property type="entry name" value="Toll/interleukin-1 receptor homology (TIR) domain"/>
    <property type="match status" value="1"/>
</dbReference>
<keyword evidence="3" id="KW-0677">Repeat</keyword>
<feature type="domain" description="Ig-like" evidence="11">
    <location>
        <begin position="577"/>
        <end position="635"/>
    </location>
</feature>
<dbReference type="Pfam" id="PF01582">
    <property type="entry name" value="TIR"/>
    <property type="match status" value="1"/>
</dbReference>
<dbReference type="PROSITE" id="PS50835">
    <property type="entry name" value="IG_LIKE"/>
    <property type="match status" value="2"/>
</dbReference>
<dbReference type="InterPro" id="IPR013783">
    <property type="entry name" value="Ig-like_fold"/>
</dbReference>
<proteinExistence type="inferred from homology"/>
<dbReference type="Proteomes" id="UP000824219">
    <property type="component" value="Linkage Group LG06"/>
</dbReference>
<dbReference type="PANTHER" id="PTHR11890:SF3">
    <property type="entry name" value="INTERLEUKIN-1 RECEPTOR TYPE 2"/>
    <property type="match status" value="1"/>
</dbReference>
<dbReference type="InterPro" id="IPR035897">
    <property type="entry name" value="Toll_tir_struct_dom_sf"/>
</dbReference>
<evidence type="ECO:0000256" key="9">
    <source>
        <dbReference type="SAM" id="Phobius"/>
    </source>
</evidence>
<dbReference type="InterPro" id="IPR004074">
    <property type="entry name" value="IL-1_rcpt_I/II-typ"/>
</dbReference>
<dbReference type="SUPFAM" id="SSF48726">
    <property type="entry name" value="Immunoglobulin"/>
    <property type="match status" value="3"/>
</dbReference>
<keyword evidence="9" id="KW-0472">Membrane</keyword>
<dbReference type="InterPro" id="IPR000157">
    <property type="entry name" value="TIR_dom"/>
</dbReference>
<dbReference type="PANTHER" id="PTHR11890">
    <property type="entry name" value="INTERLEUKIN-1 RECEPTOR FAMILY MEMBER"/>
    <property type="match status" value="1"/>
</dbReference>
<evidence type="ECO:0000256" key="3">
    <source>
        <dbReference type="ARBA" id="ARBA00022737"/>
    </source>
</evidence>
<dbReference type="PROSITE" id="PS50104">
    <property type="entry name" value="TIR"/>
    <property type="match status" value="1"/>
</dbReference>
<evidence type="ECO:0000259" key="11">
    <source>
        <dbReference type="PROSITE" id="PS50835"/>
    </source>
</evidence>
<dbReference type="EMBL" id="JAHKSW010000006">
    <property type="protein sequence ID" value="KAG7331531.1"/>
    <property type="molecule type" value="Genomic_DNA"/>
</dbReference>
<dbReference type="Gene3D" id="2.60.40.10">
    <property type="entry name" value="Immunoglobulins"/>
    <property type="match status" value="6"/>
</dbReference>
<keyword evidence="9" id="KW-1133">Transmembrane helix</keyword>
<dbReference type="InterPro" id="IPR003599">
    <property type="entry name" value="Ig_sub"/>
</dbReference>
<comment type="similarity">
    <text evidence="1">Belongs to the interleukin-1 receptor family.</text>
</comment>
<sequence>MALVLKVLKGIPQEAKTICFSTKLFSVYILRKERRYQEREEDVEETEEPNTAAEIQRTGDMVVGFMVLWTLAWSVSVSVSSHNETAGLDEGVCKDHGVAFDHVFAVPHEAALLDCELVKDYLFDLLNIPYNVTWYDQQSGREFTGEENHAVLRGSSLLFLNTHVELQGHYLCIVRTPDQCYKQERVLLVEEEVLGACRRSRAAVQRMQCHSNDNLRCPVSDYTSVVDSYSIQWYKGCEPLLKGSRFHFTENNLMLHARQVSLDDAGFYTCRMTFNLTGVIGVVAETIECEIIESLLKQLQMLEPNNGTMKVSAGSPINKTCRVFLPTNGVHMTVVVWEFKDDYVSSNTSDRIHQGPQAELEVAEGWWLERSLFVSRAEPGDLNLNFTCRAFSHRGHAVGYFTLYPEETEEPNTAAEIQRTGDMVVGFMVLWTLAWSISVSVSSHNETAALDEGVCKDHGVAFDRVFAVPHEAALLDCELVKDYLFDLLNIPYNVTWYDQQSGREFTGEENHAVLRGSSLLFLNTHVELQGHYLCIVRTPDQCYKQERVLLVEEEVLGACRRSRAAVQRMQCHSNDNLRCPVSDYTSVVDSYSIQWYKGCEPLLKGSRFHFTENNLMLHARQVSLDDAGFYTCRMTFNLTGVIGVVAETIECEIIESLLKRPQMLEPNNGTMKVSAGSPINKTCRVFLPTNGVHMTVVVWEFKDDYVSSNTSDRIHQGPQAELEVAEGWWLERSLFVSRAEPGDLNLNFTCRAFSHRGHAVGYFTLYPEDPNLLLPIGLLATTMALLFIMGLLLYRVFKVELVLLFRTVFPFFYASTDGDGKLYDAYVVYPRGQGDTLSEAVETFVLKTLPQVLEEYYGYRLFILGRDSLPGQAVADVVDETMNLCRCLLLLYTSTSLSRTDGSSWFEQQAGLHRALLDDSLSVMLLEMEQLSDPSILPESLRLLRDKQGALQAWKRRRRWMCTRTEEDGEEDQTPLSLFTLSARFWRKVRYYMPVRGKAKRHSKRKLLLNL</sequence>
<reference evidence="12 13" key="1">
    <citation type="submission" date="2021-06" db="EMBL/GenBank/DDBJ databases">
        <title>Chromosome-level genome assembly of the red-tail catfish (Hemibagrus wyckioides).</title>
        <authorList>
            <person name="Shao F."/>
        </authorList>
    </citation>
    <scope>NUCLEOTIDE SEQUENCE [LARGE SCALE GENOMIC DNA]</scope>
    <source>
        <strain evidence="12">EC202008001</strain>
        <tissue evidence="12">Blood</tissue>
    </source>
</reference>
<dbReference type="GO" id="GO:0004908">
    <property type="term" value="F:interleukin-1 receptor activity"/>
    <property type="evidence" value="ECO:0007669"/>
    <property type="project" value="InterPro"/>
</dbReference>
<dbReference type="SUPFAM" id="SSF52200">
    <property type="entry name" value="Toll/Interleukin receptor TIR domain"/>
    <property type="match status" value="1"/>
</dbReference>
<evidence type="ECO:0000256" key="7">
    <source>
        <dbReference type="ARBA" id="ARBA00023180"/>
    </source>
</evidence>
<dbReference type="AlphaFoldDB" id="A0A9D3NZT3"/>
<dbReference type="PRINTS" id="PR01537">
    <property type="entry name" value="INTRLKN1R1F"/>
</dbReference>
<keyword evidence="2" id="KW-0732">Signal</keyword>
<dbReference type="PRINTS" id="PR01536">
    <property type="entry name" value="INTRLKN1R12F"/>
</dbReference>
<evidence type="ECO:0000256" key="5">
    <source>
        <dbReference type="ARBA" id="ARBA00023027"/>
    </source>
</evidence>
<evidence type="ECO:0000256" key="2">
    <source>
        <dbReference type="ARBA" id="ARBA00022729"/>
    </source>
</evidence>